<reference evidence="1" key="1">
    <citation type="submission" date="2022-10" db="EMBL/GenBank/DDBJ databases">
        <title>Complete Genome of Trichothecium roseum strain YXFP-22015, a Plant Pathogen Isolated from Citrus.</title>
        <authorList>
            <person name="Wang Y."/>
            <person name="Zhu L."/>
        </authorList>
    </citation>
    <scope>NUCLEOTIDE SEQUENCE</scope>
    <source>
        <strain evidence="1">YXFP-22015</strain>
    </source>
</reference>
<keyword evidence="2" id="KW-1185">Reference proteome</keyword>
<name>A0ACC0V9F1_9HYPO</name>
<gene>
    <name evidence="1" type="ORF">N3K66_001879</name>
</gene>
<evidence type="ECO:0000313" key="2">
    <source>
        <dbReference type="Proteomes" id="UP001163324"/>
    </source>
</evidence>
<dbReference type="Proteomes" id="UP001163324">
    <property type="component" value="Chromosome 2"/>
</dbReference>
<organism evidence="1 2">
    <name type="scientific">Trichothecium roseum</name>
    <dbReference type="NCBI Taxonomy" id="47278"/>
    <lineage>
        <taxon>Eukaryota</taxon>
        <taxon>Fungi</taxon>
        <taxon>Dikarya</taxon>
        <taxon>Ascomycota</taxon>
        <taxon>Pezizomycotina</taxon>
        <taxon>Sordariomycetes</taxon>
        <taxon>Hypocreomycetidae</taxon>
        <taxon>Hypocreales</taxon>
        <taxon>Hypocreales incertae sedis</taxon>
        <taxon>Trichothecium</taxon>
    </lineage>
</organism>
<proteinExistence type="predicted"/>
<evidence type="ECO:0000313" key="1">
    <source>
        <dbReference type="EMBL" id="KAI9902527.1"/>
    </source>
</evidence>
<accession>A0ACC0V9F1</accession>
<dbReference type="EMBL" id="CM047941">
    <property type="protein sequence ID" value="KAI9902527.1"/>
    <property type="molecule type" value="Genomic_DNA"/>
</dbReference>
<comment type="caution">
    <text evidence="1">The sequence shown here is derived from an EMBL/GenBank/DDBJ whole genome shotgun (WGS) entry which is preliminary data.</text>
</comment>
<protein>
    <submittedName>
        <fullName evidence="1">Uncharacterized protein</fullName>
    </submittedName>
</protein>
<sequence length="559" mass="59284">MVSLRLLLCSALMCPWSVYARPGRGLSGEACNNVTEPGPFPHQPAIRDSQNFTSEYFIGSAARANKLAPSFRFSPDASLMHADGGNSHAVDKPGPLGRNPRVSSASAASGVPYMMLWGADGGLTTGYVDTTAVDTATGGPRFGIAAVDPGTLQTVATWFPPGGNKTLGYAYMQLMRETNEILVNAAEGDIYLVQRCGGGGSSGNHAPSFTTTRTISVADVMRRGEQLTNSMFDAAGNIWFTTGAISSRGDGMQNGTTYGFVTPQGEIVKERIENEMVENGIAISGVNVYMQTGPSGTADIAGARGYAYSLTADSSTGKVAITTRWRVAYDAGSGRGDVGTSRGSGTTPTLLGDDFVALVDKADSQVHLNVYRQEPQGEGEGEKQLFCRVPLFEAGRSNADISMIGHFDGETYGTMILNDYGRRKIYEANPENPGDINGDWADMSVMAGGMQRIDVDPRSGECSTRWTSPLAVKNVPLLSTATGLVYGWAQDTERAAGAGEYSWYMAATEWDTGRTAFKVHAGNGGIFSENWTQGTLGPDGTYYQTVVGGLVSVRDGEDD</sequence>